<name>A0A921DQ68_9BACT</name>
<evidence type="ECO:0000313" key="2">
    <source>
        <dbReference type="EMBL" id="HJD96155.1"/>
    </source>
</evidence>
<dbReference type="InterPro" id="IPR001279">
    <property type="entry name" value="Metallo-B-lactamas"/>
</dbReference>
<dbReference type="PIRSF" id="PIRSF038896">
    <property type="entry name" value="NAPE-PLD"/>
    <property type="match status" value="1"/>
</dbReference>
<reference evidence="2" key="2">
    <citation type="submission" date="2021-09" db="EMBL/GenBank/DDBJ databases">
        <authorList>
            <person name="Gilroy R."/>
        </authorList>
    </citation>
    <scope>NUCLEOTIDE SEQUENCE</scope>
    <source>
        <strain evidence="2">ChiGjej2B2-19336</strain>
    </source>
</reference>
<comment type="caution">
    <text evidence="2">The sequence shown here is derived from an EMBL/GenBank/DDBJ whole genome shotgun (WGS) entry which is preliminary data.</text>
</comment>
<reference evidence="2" key="1">
    <citation type="journal article" date="2021" name="PeerJ">
        <title>Extensive microbial diversity within the chicken gut microbiome revealed by metagenomics and culture.</title>
        <authorList>
            <person name="Gilroy R."/>
            <person name="Ravi A."/>
            <person name="Getino M."/>
            <person name="Pursley I."/>
            <person name="Horton D.L."/>
            <person name="Alikhan N.F."/>
            <person name="Baker D."/>
            <person name="Gharbi K."/>
            <person name="Hall N."/>
            <person name="Watson M."/>
            <person name="Adriaenssens E.M."/>
            <person name="Foster-Nyarko E."/>
            <person name="Jarju S."/>
            <person name="Secka A."/>
            <person name="Antonio M."/>
            <person name="Oren A."/>
            <person name="Chaudhuri R.R."/>
            <person name="La Ragione R."/>
            <person name="Hildebrand F."/>
            <person name="Pallen M.J."/>
        </authorList>
    </citation>
    <scope>NUCLEOTIDE SEQUENCE</scope>
    <source>
        <strain evidence="2">ChiGjej2B2-19336</strain>
    </source>
</reference>
<dbReference type="EMBL" id="DYZA01000016">
    <property type="protein sequence ID" value="HJD96155.1"/>
    <property type="molecule type" value="Genomic_DNA"/>
</dbReference>
<accession>A0A921DQ68</accession>
<dbReference type="InterPro" id="IPR036866">
    <property type="entry name" value="RibonucZ/Hydroxyglut_hydro"/>
</dbReference>
<feature type="domain" description="Metallo-beta-lactamase" evidence="1">
    <location>
        <begin position="122"/>
        <end position="316"/>
    </location>
</feature>
<gene>
    <name evidence="2" type="ORF">K8W16_00710</name>
</gene>
<dbReference type="Pfam" id="PF12706">
    <property type="entry name" value="Lactamase_B_2"/>
    <property type="match status" value="1"/>
</dbReference>
<dbReference type="GO" id="GO:0070290">
    <property type="term" value="F:N-acylphosphatidylethanolamine-specific phospholipase D activity"/>
    <property type="evidence" value="ECO:0007669"/>
    <property type="project" value="InterPro"/>
</dbReference>
<dbReference type="RefSeq" id="WP_304120283.1">
    <property type="nucleotide sequence ID" value="NZ_DYZA01000016.1"/>
</dbReference>
<evidence type="ECO:0000313" key="3">
    <source>
        <dbReference type="Proteomes" id="UP000698963"/>
    </source>
</evidence>
<organism evidence="2 3">
    <name type="scientific">Mailhella massiliensis</name>
    <dbReference type="NCBI Taxonomy" id="1903261"/>
    <lineage>
        <taxon>Bacteria</taxon>
        <taxon>Pseudomonadati</taxon>
        <taxon>Thermodesulfobacteriota</taxon>
        <taxon>Desulfovibrionia</taxon>
        <taxon>Desulfovibrionales</taxon>
        <taxon>Desulfovibrionaceae</taxon>
        <taxon>Mailhella</taxon>
    </lineage>
</organism>
<dbReference type="PANTHER" id="PTHR15032:SF4">
    <property type="entry name" value="N-ACYL-PHOSPHATIDYLETHANOLAMINE-HYDROLYZING PHOSPHOLIPASE D"/>
    <property type="match status" value="1"/>
</dbReference>
<dbReference type="Proteomes" id="UP000698963">
    <property type="component" value="Unassembled WGS sequence"/>
</dbReference>
<protein>
    <submittedName>
        <fullName evidence="2">MBL fold metallo-hydrolase</fullName>
    </submittedName>
</protein>
<dbReference type="Gene3D" id="3.60.15.10">
    <property type="entry name" value="Ribonuclease Z/Hydroxyacylglutathione hydrolase-like"/>
    <property type="match status" value="1"/>
</dbReference>
<dbReference type="PANTHER" id="PTHR15032">
    <property type="entry name" value="N-ACYL-PHOSPHATIDYLETHANOLAMINE-HYDROLYZING PHOSPHOLIPASE D"/>
    <property type="match status" value="1"/>
</dbReference>
<dbReference type="InterPro" id="IPR024884">
    <property type="entry name" value="NAPE-PLD"/>
</dbReference>
<dbReference type="SUPFAM" id="SSF56281">
    <property type="entry name" value="Metallo-hydrolase/oxidoreductase"/>
    <property type="match status" value="1"/>
</dbReference>
<dbReference type="GO" id="GO:0008270">
    <property type="term" value="F:zinc ion binding"/>
    <property type="evidence" value="ECO:0007669"/>
    <property type="project" value="InterPro"/>
</dbReference>
<proteinExistence type="predicted"/>
<dbReference type="GO" id="GO:0005737">
    <property type="term" value="C:cytoplasm"/>
    <property type="evidence" value="ECO:0007669"/>
    <property type="project" value="TreeGrafter"/>
</dbReference>
<sequence length="373" mass="41295">MKRRTFLGAAAATIALGAGGGAAFLRQEKFGALPEGEALSRIKASPNYVDGEFRNLIPRPVLSDGSTLPGTFFRFLLKKRDPSVQPHAVPSQRPDFRALEHAGDTLVWLGHSSFFLHLGGKRLLIDPVLGSHASPVSFSVRAFPGSTPCSARDLPPVDCLLISHDHWDHLDYPTVMALKERIGLVVCGLGTGAHFLRWGFDKARIHEADWGEVLNIGDKLRIHVTTASHYSGRGLTRNQALWTGFLLETPVRKVFFSGDGGYGPHFADMGRHFHGIDLALLDSGQYNESWKYIHMTPEEAVQAAIDLGARHLLPAHTGKFPLAYHPWDEPFRRAVKAAEKTPLRLVTPLIGQAVSLEQTLPYFPRWWETPREA</sequence>
<dbReference type="AlphaFoldDB" id="A0A921DQ68"/>
<evidence type="ECO:0000259" key="1">
    <source>
        <dbReference type="Pfam" id="PF12706"/>
    </source>
</evidence>